<proteinExistence type="predicted"/>
<dbReference type="RefSeq" id="XP_018734867.1">
    <property type="nucleotide sequence ID" value="XM_018882594.1"/>
</dbReference>
<feature type="region of interest" description="Disordered" evidence="1">
    <location>
        <begin position="1"/>
        <end position="46"/>
    </location>
</feature>
<dbReference type="AlphaFoldDB" id="A0A167D283"/>
<dbReference type="OrthoDB" id="10263741at2759"/>
<name>A0A167D283_9ASCO</name>
<dbReference type="GeneID" id="30037697"/>
<dbReference type="KEGG" id="slb:AWJ20_642"/>
<dbReference type="Proteomes" id="UP000189580">
    <property type="component" value="Chromosome a"/>
</dbReference>
<organism evidence="2 3">
    <name type="scientific">Sugiyamaella lignohabitans</name>
    <dbReference type="NCBI Taxonomy" id="796027"/>
    <lineage>
        <taxon>Eukaryota</taxon>
        <taxon>Fungi</taxon>
        <taxon>Dikarya</taxon>
        <taxon>Ascomycota</taxon>
        <taxon>Saccharomycotina</taxon>
        <taxon>Dipodascomycetes</taxon>
        <taxon>Dipodascales</taxon>
        <taxon>Trichomonascaceae</taxon>
        <taxon>Sugiyamaella</taxon>
    </lineage>
</organism>
<dbReference type="EMBL" id="CP014501">
    <property type="protein sequence ID" value="ANB12390.1"/>
    <property type="molecule type" value="Genomic_DNA"/>
</dbReference>
<keyword evidence="3" id="KW-1185">Reference proteome</keyword>
<gene>
    <name evidence="2" type="primary">SNF12</name>
    <name evidence="2" type="ORF">AWJ20_642</name>
</gene>
<evidence type="ECO:0000256" key="1">
    <source>
        <dbReference type="SAM" id="MobiDB-lite"/>
    </source>
</evidence>
<protein>
    <submittedName>
        <fullName evidence="2">Snf12p</fullName>
    </submittedName>
</protein>
<reference evidence="2 3" key="1">
    <citation type="submission" date="2016-02" db="EMBL/GenBank/DDBJ databases">
        <title>Complete genome sequence and transcriptome regulation of the pentose utilising yeast Sugiyamaella lignohabitans.</title>
        <authorList>
            <person name="Bellasio M."/>
            <person name="Peymann A."/>
            <person name="Valli M."/>
            <person name="Sipitzky M."/>
            <person name="Graf A."/>
            <person name="Sauer M."/>
            <person name="Marx H."/>
            <person name="Mattanovich D."/>
        </authorList>
    </citation>
    <scope>NUCLEOTIDE SEQUENCE [LARGE SCALE GENOMIC DNA]</scope>
    <source>
        <strain evidence="2 3">CBS 10342</strain>
    </source>
</reference>
<sequence length="182" mass="20393">MSYRGKQQPGRGGPPPPGMGIPPQQVAVPPPGGFNAGVPVPPGPAVDQHYLRKPTDLNLPDKIENVIPEAKLYTDLQDAERRLDATISRKKMDLQDTIARSIMKTKTLRVFISSSVSDQPWQTVPQLNENSFDFMDSQNTPLWNLRIEGRLVDDVSYSTHAREVRHDMIFTVSSLSFFYLGF</sequence>
<accession>A0A167D283</accession>
<evidence type="ECO:0000313" key="2">
    <source>
        <dbReference type="EMBL" id="ANB12390.1"/>
    </source>
</evidence>
<evidence type="ECO:0000313" key="3">
    <source>
        <dbReference type="Proteomes" id="UP000189580"/>
    </source>
</evidence>